<feature type="transmembrane region" description="Helical" evidence="7">
    <location>
        <begin position="209"/>
        <end position="229"/>
    </location>
</feature>
<keyword evidence="3 7" id="KW-0812">Transmembrane</keyword>
<gene>
    <name evidence="8" type="ORF">IWX46DRAFT_589322</name>
</gene>
<keyword evidence="4 7" id="KW-1133">Transmembrane helix</keyword>
<dbReference type="Pfam" id="PF00474">
    <property type="entry name" value="SSF"/>
    <property type="match status" value="1"/>
</dbReference>
<keyword evidence="5 7" id="KW-0472">Membrane</keyword>
<evidence type="ECO:0000256" key="3">
    <source>
        <dbReference type="ARBA" id="ARBA00022692"/>
    </source>
</evidence>
<evidence type="ECO:0000313" key="8">
    <source>
        <dbReference type="EMBL" id="KAK7554661.1"/>
    </source>
</evidence>
<dbReference type="InterPro" id="IPR038377">
    <property type="entry name" value="Na/Glc_symporter_sf"/>
</dbReference>
<feature type="transmembrane region" description="Helical" evidence="7">
    <location>
        <begin position="665"/>
        <end position="689"/>
    </location>
</feature>
<evidence type="ECO:0000256" key="4">
    <source>
        <dbReference type="ARBA" id="ARBA00022989"/>
    </source>
</evidence>
<feature type="transmembrane region" description="Helical" evidence="7">
    <location>
        <begin position="100"/>
        <end position="120"/>
    </location>
</feature>
<evidence type="ECO:0000256" key="7">
    <source>
        <dbReference type="SAM" id="Phobius"/>
    </source>
</evidence>
<feature type="transmembrane region" description="Helical" evidence="7">
    <location>
        <begin position="264"/>
        <end position="281"/>
    </location>
</feature>
<dbReference type="EMBL" id="JBBPDW010000003">
    <property type="protein sequence ID" value="KAK7554661.1"/>
    <property type="molecule type" value="Genomic_DNA"/>
</dbReference>
<comment type="similarity">
    <text evidence="2 6">Belongs to the sodium:solute symporter (SSF) (TC 2.A.21) family.</text>
</comment>
<evidence type="ECO:0000313" key="9">
    <source>
        <dbReference type="Proteomes" id="UP001365128"/>
    </source>
</evidence>
<reference evidence="8 9" key="1">
    <citation type="submission" date="2024-04" db="EMBL/GenBank/DDBJ databases">
        <title>Phyllosticta paracitricarpa is synonymous to the EU quarantine fungus P. citricarpa based on phylogenomic analyses.</title>
        <authorList>
            <consortium name="Lawrence Berkeley National Laboratory"/>
            <person name="Van Ingen-Buijs V.A."/>
            <person name="Van Westerhoven A.C."/>
            <person name="Haridas S."/>
            <person name="Skiadas P."/>
            <person name="Martin F."/>
            <person name="Groenewald J.Z."/>
            <person name="Crous P.W."/>
            <person name="Seidl M.F."/>
        </authorList>
    </citation>
    <scope>NUCLEOTIDE SEQUENCE [LARGE SCALE GENOMIC DNA]</scope>
    <source>
        <strain evidence="8 9">CBS 122670</strain>
    </source>
</reference>
<accession>A0ABR1MQ52</accession>
<feature type="transmembrane region" description="Helical" evidence="7">
    <location>
        <begin position="410"/>
        <end position="432"/>
    </location>
</feature>
<feature type="transmembrane region" description="Helical" evidence="7">
    <location>
        <begin position="466"/>
        <end position="486"/>
    </location>
</feature>
<evidence type="ECO:0000256" key="2">
    <source>
        <dbReference type="ARBA" id="ARBA00006434"/>
    </source>
</evidence>
<organism evidence="8 9">
    <name type="scientific">Phyllosticta citricarpa</name>
    <dbReference type="NCBI Taxonomy" id="55181"/>
    <lineage>
        <taxon>Eukaryota</taxon>
        <taxon>Fungi</taxon>
        <taxon>Dikarya</taxon>
        <taxon>Ascomycota</taxon>
        <taxon>Pezizomycotina</taxon>
        <taxon>Dothideomycetes</taxon>
        <taxon>Dothideomycetes incertae sedis</taxon>
        <taxon>Botryosphaeriales</taxon>
        <taxon>Phyllostictaceae</taxon>
        <taxon>Phyllosticta</taxon>
    </lineage>
</organism>
<evidence type="ECO:0000256" key="1">
    <source>
        <dbReference type="ARBA" id="ARBA00004141"/>
    </source>
</evidence>
<keyword evidence="9" id="KW-1185">Reference proteome</keyword>
<feature type="transmembrane region" description="Helical" evidence="7">
    <location>
        <begin position="301"/>
        <end position="327"/>
    </location>
</feature>
<evidence type="ECO:0000256" key="6">
    <source>
        <dbReference type="RuleBase" id="RU362091"/>
    </source>
</evidence>
<feature type="transmembrane region" description="Helical" evidence="7">
    <location>
        <begin position="363"/>
        <end position="389"/>
    </location>
</feature>
<feature type="transmembrane region" description="Helical" evidence="7">
    <location>
        <begin position="141"/>
        <end position="165"/>
    </location>
</feature>
<evidence type="ECO:0000256" key="5">
    <source>
        <dbReference type="ARBA" id="ARBA00023136"/>
    </source>
</evidence>
<dbReference type="NCBIfam" id="TIGR00813">
    <property type="entry name" value="sss"/>
    <property type="match status" value="1"/>
</dbReference>
<dbReference type="InterPro" id="IPR001734">
    <property type="entry name" value="Na/solute_symporter"/>
</dbReference>
<feature type="transmembrane region" description="Helical" evidence="7">
    <location>
        <begin position="177"/>
        <end position="197"/>
    </location>
</feature>
<dbReference type="PANTHER" id="PTHR46154">
    <property type="match status" value="1"/>
</dbReference>
<feature type="transmembrane region" description="Helical" evidence="7">
    <location>
        <begin position="633"/>
        <end position="653"/>
    </location>
</feature>
<comment type="subcellular location">
    <subcellularLocation>
        <location evidence="1">Membrane</location>
        <topology evidence="1">Multi-pass membrane protein</topology>
    </subcellularLocation>
</comment>
<feature type="transmembrane region" description="Helical" evidence="7">
    <location>
        <begin position="69"/>
        <end position="94"/>
    </location>
</feature>
<feature type="transmembrane region" description="Helical" evidence="7">
    <location>
        <begin position="438"/>
        <end position="459"/>
    </location>
</feature>
<protein>
    <submittedName>
        <fullName evidence="8">Sodium:solute symporter family-domain-containing protein</fullName>
    </submittedName>
</protein>
<dbReference type="PROSITE" id="PS50283">
    <property type="entry name" value="NA_SOLUT_SYMP_3"/>
    <property type="match status" value="1"/>
</dbReference>
<proteinExistence type="inferred from homology"/>
<comment type="caution">
    <text evidence="8">The sequence shown here is derived from an EMBL/GenBank/DDBJ whole genome shotgun (WGS) entry which is preliminary data.</text>
</comment>
<sequence>MVADTDRNDVVGVQISTLDQSYLIIAGWTMKESSKHSQAAVQTPVRYTTFSTHNSEEFNTASRSIKPGLIAAGIVSSWTWSATLLTSSTFAYEYGVCGPMWYGALGCFQIFLFALIAIKIKGHAPGAHTFPEIVRARHGKVAHITYLFAGLCTNMLVGACLVLGGSQVVEAMSGMNVYASCFLIPLVVAAYVIAGGLRSTFIADYLHTVVLFVVIMVFGFLIYSTSPLIGSLDKFHDLLVEASEKMPIKTNVDGSYLSFRSVDGFVFAIDLLVCGFCCVWLDQAYWQRAIASRPETSIKAYLLGGFAWYGIPFGFATAMGLGCAALTSDPKFPTYPNPLSTAQTNAGLSAPATAYTLLGKGGAVLMLILLFMAITSSTSAELIAVSSLITFDIFQTYMRPNSTPQTLVKVSHIGIVICAVVLAAFCCILNVIGLNLTWLLTCLGIIVGGASVPVGLVLLWDDISTVAVIGSPYIALSMGLIVWLVTAQKRSGEITITTLGNTINAVAGNITSAAGGFVVSVILTYLFPWKYQNTDPKAIEHARKIAGIFDIEGMSPSASHEDALDNKGTEVKISDKTDVSNDSKMDAAVSSVRDTTADKEKPPVYTGNELVDFLQTNHAQPLDPEAVKKGTRLAVAANVIFVLIACLLVPFALFGDGYIYNKPFFSGWCVVSFIWVWASMTICVIYPVVESRNAVVFVCKGLLRDALGAVGMRSKERGGDGARV</sequence>
<feature type="transmembrane region" description="Helical" evidence="7">
    <location>
        <begin position="506"/>
        <end position="527"/>
    </location>
</feature>
<name>A0ABR1MQ52_9PEZI</name>
<dbReference type="PANTHER" id="PTHR46154:SF2">
    <property type="entry name" value="SOLUTE SYMPORTER FAMILY TRANSPORTER (AFU_ORTHOLOGUE AFUA_6G03200)"/>
    <property type="match status" value="1"/>
</dbReference>
<dbReference type="CDD" id="cd11476">
    <property type="entry name" value="SLC5sbd_DUR3"/>
    <property type="match status" value="1"/>
</dbReference>
<dbReference type="InterPro" id="IPR031155">
    <property type="entry name" value="DUR"/>
</dbReference>
<dbReference type="Proteomes" id="UP001365128">
    <property type="component" value="Unassembled WGS sequence"/>
</dbReference>
<dbReference type="Gene3D" id="1.20.1730.10">
    <property type="entry name" value="Sodium/glucose cotransporter"/>
    <property type="match status" value="1"/>
</dbReference>